<comment type="similarity">
    <text evidence="2 3">Belongs to the DegT/DnrJ/EryC1 family.</text>
</comment>
<dbReference type="InterPro" id="IPR015424">
    <property type="entry name" value="PyrdxlP-dep_Trfase"/>
</dbReference>
<keyword evidence="4" id="KW-0808">Transferase</keyword>
<keyword evidence="5" id="KW-1185">Reference proteome</keyword>
<evidence type="ECO:0000313" key="5">
    <source>
        <dbReference type="Proteomes" id="UP000321933"/>
    </source>
</evidence>
<dbReference type="GO" id="GO:0008483">
    <property type="term" value="F:transaminase activity"/>
    <property type="evidence" value="ECO:0007669"/>
    <property type="project" value="UniProtKB-KW"/>
</dbReference>
<protein>
    <submittedName>
        <fullName evidence="4">Aminotransferase</fullName>
    </submittedName>
</protein>
<evidence type="ECO:0000256" key="3">
    <source>
        <dbReference type="RuleBase" id="RU004508"/>
    </source>
</evidence>
<dbReference type="InterPro" id="IPR015421">
    <property type="entry name" value="PyrdxlP-dep_Trfase_major"/>
</dbReference>
<dbReference type="PIRSF" id="PIRSF000390">
    <property type="entry name" value="PLP_StrS"/>
    <property type="match status" value="1"/>
</dbReference>
<dbReference type="InterPro" id="IPR015422">
    <property type="entry name" value="PyrdxlP-dep_Trfase_small"/>
</dbReference>
<dbReference type="RefSeq" id="WP_148064844.1">
    <property type="nucleotide sequence ID" value="NZ_VRYZ01000005.1"/>
</dbReference>
<dbReference type="SUPFAM" id="SSF53383">
    <property type="entry name" value="PLP-dependent transferases"/>
    <property type="match status" value="1"/>
</dbReference>
<keyword evidence="1 3" id="KW-0663">Pyridoxal phosphate</keyword>
<proteinExistence type="inferred from homology"/>
<evidence type="ECO:0000313" key="4">
    <source>
        <dbReference type="EMBL" id="TXS91191.1"/>
    </source>
</evidence>
<keyword evidence="4" id="KW-0032">Aminotransferase</keyword>
<dbReference type="OrthoDB" id="9804264at2"/>
<comment type="caution">
    <text evidence="4">The sequence shown here is derived from an EMBL/GenBank/DDBJ whole genome shotgun (WGS) entry which is preliminary data.</text>
</comment>
<evidence type="ECO:0000256" key="2">
    <source>
        <dbReference type="ARBA" id="ARBA00037999"/>
    </source>
</evidence>
<evidence type="ECO:0000256" key="1">
    <source>
        <dbReference type="ARBA" id="ARBA00022898"/>
    </source>
</evidence>
<dbReference type="EMBL" id="VRYZ01000005">
    <property type="protein sequence ID" value="TXS91191.1"/>
    <property type="molecule type" value="Genomic_DNA"/>
</dbReference>
<dbReference type="Pfam" id="PF01041">
    <property type="entry name" value="DegT_DnrJ_EryC1"/>
    <property type="match status" value="1"/>
</dbReference>
<sequence>MTTQKLAPRVVRYGGAMYGEDEISQVNAVLADPNGMIPGARVGEFEARVAEFMGKKHGVMVNSGSSALMIAMRLLNLPPGSEVITPALTFSTDVATIYQAGYRPVFIDVGLDDYQMMADRVADVITDSTKAMLVPDLVGGIGDWDKLRALADKHDLKLVHDSCDTLGGSLRGKKTATRADISVTSFSIFHIITALGNGGMVFFDDDELLDTALMLRAWGRSSEKYMFGTKVAESDGRFLEKLDGLDYDSLFLFEDLAYGFIPNEAGAAFGLGQMNRIHELWKLRNERFQGYYEFFEQYADKFIVPTTLPETETTWICFPLQIRPETGWSRKALQIHLEDSGVFSRVIFSGNITRHPMLKGRDYRVHPAGLGNCDQIMEFGVMLPCHPTMTEEDQRYVEQVLEAFISADGKP</sequence>
<reference evidence="4 5" key="1">
    <citation type="submission" date="2019-08" db="EMBL/GenBank/DDBJ databases">
        <title>Parahaliea maris sp. nov., isolated from the surface seawater.</title>
        <authorList>
            <person name="Liu Y."/>
        </authorList>
    </citation>
    <scope>NUCLEOTIDE SEQUENCE [LARGE SCALE GENOMIC DNA]</scope>
    <source>
        <strain evidence="4 5">S2-26</strain>
    </source>
</reference>
<dbReference type="InterPro" id="IPR000653">
    <property type="entry name" value="DegT/StrS_aminotransferase"/>
</dbReference>
<dbReference type="Gene3D" id="3.40.640.10">
    <property type="entry name" value="Type I PLP-dependent aspartate aminotransferase-like (Major domain)"/>
    <property type="match status" value="1"/>
</dbReference>
<organism evidence="4 5">
    <name type="scientific">Parahaliea aestuarii</name>
    <dbReference type="NCBI Taxonomy" id="1852021"/>
    <lineage>
        <taxon>Bacteria</taxon>
        <taxon>Pseudomonadati</taxon>
        <taxon>Pseudomonadota</taxon>
        <taxon>Gammaproteobacteria</taxon>
        <taxon>Cellvibrionales</taxon>
        <taxon>Halieaceae</taxon>
        <taxon>Parahaliea</taxon>
    </lineage>
</organism>
<dbReference type="AlphaFoldDB" id="A0A5C8ZV98"/>
<dbReference type="GO" id="GO:0030170">
    <property type="term" value="F:pyridoxal phosphate binding"/>
    <property type="evidence" value="ECO:0007669"/>
    <property type="project" value="TreeGrafter"/>
</dbReference>
<dbReference type="PANTHER" id="PTHR30244">
    <property type="entry name" value="TRANSAMINASE"/>
    <property type="match status" value="1"/>
</dbReference>
<accession>A0A5C8ZV98</accession>
<dbReference type="GO" id="GO:0000271">
    <property type="term" value="P:polysaccharide biosynthetic process"/>
    <property type="evidence" value="ECO:0007669"/>
    <property type="project" value="TreeGrafter"/>
</dbReference>
<dbReference type="PANTHER" id="PTHR30244:SF34">
    <property type="entry name" value="DTDP-4-AMINO-4,6-DIDEOXYGALACTOSE TRANSAMINASE"/>
    <property type="match status" value="1"/>
</dbReference>
<name>A0A5C8ZV98_9GAMM</name>
<gene>
    <name evidence="4" type="ORF">FVW59_13395</name>
</gene>
<dbReference type="Proteomes" id="UP000321933">
    <property type="component" value="Unassembled WGS sequence"/>
</dbReference>
<dbReference type="Gene3D" id="3.90.1150.10">
    <property type="entry name" value="Aspartate Aminotransferase, domain 1"/>
    <property type="match status" value="1"/>
</dbReference>